<evidence type="ECO:0000256" key="1">
    <source>
        <dbReference type="SAM" id="MobiDB-lite"/>
    </source>
</evidence>
<protein>
    <submittedName>
        <fullName evidence="2">Histone-lysine N-methyltransferase SUVR5-like protein</fullName>
    </submittedName>
</protein>
<keyword evidence="3" id="KW-1185">Reference proteome</keyword>
<evidence type="ECO:0000313" key="2">
    <source>
        <dbReference type="EMBL" id="OMO84207.1"/>
    </source>
</evidence>
<feature type="compositionally biased region" description="Basic and acidic residues" evidence="1">
    <location>
        <begin position="62"/>
        <end position="81"/>
    </location>
</feature>
<dbReference type="PANTHER" id="PTHR47325">
    <property type="entry name" value="HISTONE-LYSINE N-METHYLTRANSFERASE SUVR5"/>
    <property type="match status" value="1"/>
</dbReference>
<name>A0A1R3INR0_9ROSI</name>
<dbReference type="EMBL" id="AWUE01017868">
    <property type="protein sequence ID" value="OMO84207.1"/>
    <property type="molecule type" value="Genomic_DNA"/>
</dbReference>
<comment type="caution">
    <text evidence="2">The sequence shown here is derived from an EMBL/GenBank/DDBJ whole genome shotgun (WGS) entry which is preliminary data.</text>
</comment>
<dbReference type="AlphaFoldDB" id="A0A1R3INR0"/>
<dbReference type="Proteomes" id="UP000187203">
    <property type="component" value="Unassembled WGS sequence"/>
</dbReference>
<organism evidence="2 3">
    <name type="scientific">Corchorus olitorius</name>
    <dbReference type="NCBI Taxonomy" id="93759"/>
    <lineage>
        <taxon>Eukaryota</taxon>
        <taxon>Viridiplantae</taxon>
        <taxon>Streptophyta</taxon>
        <taxon>Embryophyta</taxon>
        <taxon>Tracheophyta</taxon>
        <taxon>Spermatophyta</taxon>
        <taxon>Magnoliopsida</taxon>
        <taxon>eudicotyledons</taxon>
        <taxon>Gunneridae</taxon>
        <taxon>Pentapetalae</taxon>
        <taxon>rosids</taxon>
        <taxon>malvids</taxon>
        <taxon>Malvales</taxon>
        <taxon>Malvaceae</taxon>
        <taxon>Grewioideae</taxon>
        <taxon>Apeibeae</taxon>
        <taxon>Corchorus</taxon>
    </lineage>
</organism>
<dbReference type="OrthoDB" id="1717820at2759"/>
<accession>A0A1R3INR0</accession>
<feature type="region of interest" description="Disordered" evidence="1">
    <location>
        <begin position="55"/>
        <end position="102"/>
    </location>
</feature>
<sequence>MEVLPCSGVQYVADSDCAQQSSGTSLIFDRESNCSENRKQGQVADCRMDELLIGVEGNSAERQGEGQGTRDELTNSEEHHSGSSYYDGQAEGGSHDYEDDESNAQNCYTGPYLASENSHLLIDTIECELPSDNREEGLSISEPKWLERDESVALWVKVAFLLSALIFIKSLSDSSCLKIVLDFH</sequence>
<dbReference type="STRING" id="93759.A0A1R3INR0"/>
<proteinExistence type="predicted"/>
<reference evidence="3" key="1">
    <citation type="submission" date="2013-09" db="EMBL/GenBank/DDBJ databases">
        <title>Corchorus olitorius genome sequencing.</title>
        <authorList>
            <person name="Alam M."/>
            <person name="Haque M.S."/>
            <person name="Islam M.S."/>
            <person name="Emdad E.M."/>
            <person name="Islam M.M."/>
            <person name="Ahmed B."/>
            <person name="Halim A."/>
            <person name="Hossen Q.M.M."/>
            <person name="Hossain M.Z."/>
            <person name="Ahmed R."/>
            <person name="Khan M.M."/>
            <person name="Islam R."/>
            <person name="Rashid M.M."/>
            <person name="Khan S.A."/>
            <person name="Rahman M.S."/>
            <person name="Alam M."/>
            <person name="Yahiya A.S."/>
            <person name="Khan M.S."/>
            <person name="Azam M.S."/>
            <person name="Haque T."/>
            <person name="Lashkar M.Z.H."/>
            <person name="Akhand A.I."/>
            <person name="Morshed G."/>
            <person name="Roy S."/>
            <person name="Uddin K.S."/>
            <person name="Rabeya T."/>
            <person name="Hossain A.S."/>
            <person name="Chowdhury A."/>
            <person name="Snigdha A.R."/>
            <person name="Mortoza M.S."/>
            <person name="Matin S.A."/>
            <person name="Hoque S.M.E."/>
            <person name="Islam M.K."/>
            <person name="Roy D.K."/>
            <person name="Haider R."/>
            <person name="Moosa M.M."/>
            <person name="Elias S.M."/>
            <person name="Hasan A.M."/>
            <person name="Jahan S."/>
            <person name="Shafiuddin M."/>
            <person name="Mahmood N."/>
            <person name="Shommy N.S."/>
        </authorList>
    </citation>
    <scope>NUCLEOTIDE SEQUENCE [LARGE SCALE GENOMIC DNA]</scope>
    <source>
        <strain evidence="3">cv. O-4</strain>
    </source>
</reference>
<gene>
    <name evidence="2" type="ORF">COLO4_22163</name>
</gene>
<dbReference type="PANTHER" id="PTHR47325:SF1">
    <property type="entry name" value="HISTONE-LYSINE N-METHYLTRANSFERASE SUVR5"/>
    <property type="match status" value="1"/>
</dbReference>
<evidence type="ECO:0000313" key="3">
    <source>
        <dbReference type="Proteomes" id="UP000187203"/>
    </source>
</evidence>